<evidence type="ECO:0000256" key="3">
    <source>
        <dbReference type="ARBA" id="ARBA00022801"/>
    </source>
</evidence>
<dbReference type="GO" id="GO:0019213">
    <property type="term" value="F:deacetylase activity"/>
    <property type="evidence" value="ECO:0007669"/>
    <property type="project" value="TreeGrafter"/>
</dbReference>
<comment type="cofactor">
    <cofactor evidence="1">
        <name>Mg(2+)</name>
        <dbReference type="ChEBI" id="CHEBI:18420"/>
    </cofactor>
</comment>
<evidence type="ECO:0000256" key="4">
    <source>
        <dbReference type="ARBA" id="ARBA00022842"/>
    </source>
</evidence>
<dbReference type="RefSeq" id="WP_145748318.1">
    <property type="nucleotide sequence ID" value="NZ_VITN01000001.1"/>
</dbReference>
<dbReference type="InterPro" id="IPR006879">
    <property type="entry name" value="YdjC-like"/>
</dbReference>
<dbReference type="OrthoDB" id="9774177at2"/>
<dbReference type="AlphaFoldDB" id="A0A560FSY3"/>
<protein>
    <submittedName>
        <fullName evidence="6">Hopanoid biosynthesis associated protein HpnK</fullName>
    </submittedName>
</protein>
<dbReference type="GO" id="GO:0046872">
    <property type="term" value="F:metal ion binding"/>
    <property type="evidence" value="ECO:0007669"/>
    <property type="project" value="UniProtKB-KW"/>
</dbReference>
<organism evidence="6 7">
    <name type="scientific">Nitrospirillum amazonense</name>
    <dbReference type="NCBI Taxonomy" id="28077"/>
    <lineage>
        <taxon>Bacteria</taxon>
        <taxon>Pseudomonadati</taxon>
        <taxon>Pseudomonadota</taxon>
        <taxon>Alphaproteobacteria</taxon>
        <taxon>Rhodospirillales</taxon>
        <taxon>Azospirillaceae</taxon>
        <taxon>Nitrospirillum</taxon>
    </lineage>
</organism>
<keyword evidence="3" id="KW-0378">Hydrolase</keyword>
<keyword evidence="2" id="KW-0479">Metal-binding</keyword>
<evidence type="ECO:0000256" key="1">
    <source>
        <dbReference type="ARBA" id="ARBA00001946"/>
    </source>
</evidence>
<dbReference type="EMBL" id="VITN01000001">
    <property type="protein sequence ID" value="TWB24748.1"/>
    <property type="molecule type" value="Genomic_DNA"/>
</dbReference>
<dbReference type="PANTHER" id="PTHR31609">
    <property type="entry name" value="YDJC DEACETYLASE FAMILY MEMBER"/>
    <property type="match status" value="1"/>
</dbReference>
<dbReference type="NCBIfam" id="TIGR03473">
    <property type="entry name" value="HpnK"/>
    <property type="match status" value="1"/>
</dbReference>
<keyword evidence="4" id="KW-0460">Magnesium</keyword>
<reference evidence="6 7" key="1">
    <citation type="submission" date="2019-06" db="EMBL/GenBank/DDBJ databases">
        <title>Genomic Encyclopedia of Type Strains, Phase IV (KMG-V): Genome sequencing to study the core and pangenomes of soil and plant-associated prokaryotes.</title>
        <authorList>
            <person name="Whitman W."/>
        </authorList>
    </citation>
    <scope>NUCLEOTIDE SEQUENCE [LARGE SCALE GENOMIC DNA]</scope>
    <source>
        <strain evidence="6 7">BR 11880</strain>
    </source>
</reference>
<proteinExistence type="predicted"/>
<evidence type="ECO:0000313" key="6">
    <source>
        <dbReference type="EMBL" id="TWB24748.1"/>
    </source>
</evidence>
<dbReference type="Proteomes" id="UP000319859">
    <property type="component" value="Unassembled WGS sequence"/>
</dbReference>
<dbReference type="SUPFAM" id="SSF88713">
    <property type="entry name" value="Glycoside hydrolase/deacetylase"/>
    <property type="match status" value="1"/>
</dbReference>
<name>A0A560FSY3_9PROT</name>
<dbReference type="PANTHER" id="PTHR31609:SF1">
    <property type="entry name" value="CARBOHYDRATE DEACETYLASE"/>
    <property type="match status" value="1"/>
</dbReference>
<dbReference type="GO" id="GO:0016787">
    <property type="term" value="F:hydrolase activity"/>
    <property type="evidence" value="ECO:0007669"/>
    <property type="project" value="UniProtKB-KW"/>
</dbReference>
<evidence type="ECO:0000256" key="2">
    <source>
        <dbReference type="ARBA" id="ARBA00022723"/>
    </source>
</evidence>
<evidence type="ECO:0000256" key="5">
    <source>
        <dbReference type="ARBA" id="ARBA00023277"/>
    </source>
</evidence>
<dbReference type="Gene3D" id="3.20.20.370">
    <property type="entry name" value="Glycoside hydrolase/deacetylase"/>
    <property type="match status" value="1"/>
</dbReference>
<dbReference type="InterPro" id="IPR017836">
    <property type="entry name" value="Hopanoid_biosynth-assoc_HpnK"/>
</dbReference>
<dbReference type="Pfam" id="PF04794">
    <property type="entry name" value="YdjC"/>
    <property type="match status" value="1"/>
</dbReference>
<dbReference type="GO" id="GO:0005975">
    <property type="term" value="P:carbohydrate metabolic process"/>
    <property type="evidence" value="ECO:0007669"/>
    <property type="project" value="InterPro"/>
</dbReference>
<gene>
    <name evidence="6" type="ORF">FBZ89_101374</name>
</gene>
<keyword evidence="5" id="KW-0119">Carbohydrate metabolism</keyword>
<accession>A0A560FSY3</accession>
<dbReference type="InterPro" id="IPR011330">
    <property type="entry name" value="Glyco_hydro/deAcase_b/a-brl"/>
</dbReference>
<evidence type="ECO:0000313" key="7">
    <source>
        <dbReference type="Proteomes" id="UP000319859"/>
    </source>
</evidence>
<comment type="caution">
    <text evidence="6">The sequence shown here is derived from an EMBL/GenBank/DDBJ whole genome shotgun (WGS) entry which is preliminary data.</text>
</comment>
<sequence>MSVSTPGAAATSSNGGSGRRLIVTADDFGLSAAVNAAVIDAHLNGILTAASLMVAGAAADAAVALAHAQPSLAVGLHVVLVDGKPFLPPERIPDLVGPDGLFRNDLAKVGASIFFRPKVAAQVAAEVEAQFQAFRATRLPLDHVNAHKHYHLHPTVGRILLDAARRHGARAMRVPVEPADVIRSVTPQADLGLHHITGPWAKLLRAKVRRAGLAAPDQVLGLAWTGAVTAEKLRGALARLPAGVTEIYLHPAVSDDVPGGAPGYRYRDELAALLDPEVNALAAAFPRGGFRDLPITLE</sequence>